<dbReference type="GO" id="GO:0016301">
    <property type="term" value="F:kinase activity"/>
    <property type="evidence" value="ECO:0007669"/>
    <property type="project" value="UniProtKB-KW"/>
</dbReference>
<reference evidence="1 2" key="1">
    <citation type="journal article" date="2018" name="Front. Plant Sci.">
        <title>Red Clover (Trifolium pratense) and Zigzag Clover (T. medium) - A Picture of Genomic Similarities and Differences.</title>
        <authorList>
            <person name="Dluhosova J."/>
            <person name="Istvanek J."/>
            <person name="Nedelnik J."/>
            <person name="Repkova J."/>
        </authorList>
    </citation>
    <scope>NUCLEOTIDE SEQUENCE [LARGE SCALE GENOMIC DNA]</scope>
    <source>
        <strain evidence="2">cv. 10/8</strain>
        <tissue evidence="1">Leaf</tissue>
    </source>
</reference>
<keyword evidence="1" id="KW-0418">Kinase</keyword>
<keyword evidence="1" id="KW-0808">Transferase</keyword>
<dbReference type="EMBL" id="LXQA010061396">
    <property type="protein sequence ID" value="MCI06294.1"/>
    <property type="molecule type" value="Genomic_DNA"/>
</dbReference>
<sequence>VNFNKSILVGVNIVDSWLAEAASVLGCTVGKVPFMYLGLPIGGDPQRLSFWDPVLTRIRTRLSGWKSRFLSFGGRLILLKSVLTSLPVYALSFFKAPSDRGGLWYRVLVARYDEAAGRLAVGGRSDSLWWREVSKIRDGESAEGGLRRVL</sequence>
<comment type="caution">
    <text evidence="1">The sequence shown here is derived from an EMBL/GenBank/DDBJ whole genome shotgun (WGS) entry which is preliminary data.</text>
</comment>
<dbReference type="PANTHER" id="PTHR33116">
    <property type="entry name" value="REVERSE TRANSCRIPTASE ZINC-BINDING DOMAIN-CONTAINING PROTEIN-RELATED-RELATED"/>
    <property type="match status" value="1"/>
</dbReference>
<organism evidence="1 2">
    <name type="scientific">Trifolium medium</name>
    <dbReference type="NCBI Taxonomy" id="97028"/>
    <lineage>
        <taxon>Eukaryota</taxon>
        <taxon>Viridiplantae</taxon>
        <taxon>Streptophyta</taxon>
        <taxon>Embryophyta</taxon>
        <taxon>Tracheophyta</taxon>
        <taxon>Spermatophyta</taxon>
        <taxon>Magnoliopsida</taxon>
        <taxon>eudicotyledons</taxon>
        <taxon>Gunneridae</taxon>
        <taxon>Pentapetalae</taxon>
        <taxon>rosids</taxon>
        <taxon>fabids</taxon>
        <taxon>Fabales</taxon>
        <taxon>Fabaceae</taxon>
        <taxon>Papilionoideae</taxon>
        <taxon>50 kb inversion clade</taxon>
        <taxon>NPAAA clade</taxon>
        <taxon>Hologalegina</taxon>
        <taxon>IRL clade</taxon>
        <taxon>Trifolieae</taxon>
        <taxon>Trifolium</taxon>
    </lineage>
</organism>
<keyword evidence="2" id="KW-1185">Reference proteome</keyword>
<feature type="non-terminal residue" evidence="1">
    <location>
        <position position="1"/>
    </location>
</feature>
<name>A0A392P3H7_9FABA</name>
<protein>
    <submittedName>
        <fullName evidence="1">Cysteine-rich receptor-like protein kinase</fullName>
    </submittedName>
</protein>
<proteinExistence type="predicted"/>
<dbReference type="AlphaFoldDB" id="A0A392P3H7"/>
<evidence type="ECO:0000313" key="1">
    <source>
        <dbReference type="EMBL" id="MCI06294.1"/>
    </source>
</evidence>
<evidence type="ECO:0000313" key="2">
    <source>
        <dbReference type="Proteomes" id="UP000265520"/>
    </source>
</evidence>
<dbReference type="Proteomes" id="UP000265520">
    <property type="component" value="Unassembled WGS sequence"/>
</dbReference>
<accession>A0A392P3H7</accession>
<dbReference type="PANTHER" id="PTHR33116:SF78">
    <property type="entry name" value="OS12G0587133 PROTEIN"/>
    <property type="match status" value="1"/>
</dbReference>
<keyword evidence="1" id="KW-0675">Receptor</keyword>